<feature type="compositionally biased region" description="Polar residues" evidence="1">
    <location>
        <begin position="137"/>
        <end position="149"/>
    </location>
</feature>
<evidence type="ECO:0000313" key="2">
    <source>
        <dbReference type="EMBL" id="KAG5836803.1"/>
    </source>
</evidence>
<feature type="compositionally biased region" description="Low complexity" evidence="1">
    <location>
        <begin position="326"/>
        <end position="336"/>
    </location>
</feature>
<feature type="compositionally biased region" description="Polar residues" evidence="1">
    <location>
        <begin position="342"/>
        <end position="353"/>
    </location>
</feature>
<dbReference type="AlphaFoldDB" id="A0A9D3RNA9"/>
<feature type="compositionally biased region" description="Polar residues" evidence="1">
    <location>
        <begin position="53"/>
        <end position="63"/>
    </location>
</feature>
<feature type="region of interest" description="Disordered" evidence="1">
    <location>
        <begin position="426"/>
        <end position="525"/>
    </location>
</feature>
<evidence type="ECO:0000313" key="3">
    <source>
        <dbReference type="Proteomes" id="UP001044222"/>
    </source>
</evidence>
<gene>
    <name evidence="2" type="ORF">ANANG_G00232480</name>
</gene>
<feature type="region of interest" description="Disordered" evidence="1">
    <location>
        <begin position="324"/>
        <end position="388"/>
    </location>
</feature>
<dbReference type="Proteomes" id="UP001044222">
    <property type="component" value="Chromosome 13"/>
</dbReference>
<proteinExistence type="predicted"/>
<feature type="compositionally biased region" description="Basic and acidic residues" evidence="1">
    <location>
        <begin position="93"/>
        <end position="108"/>
    </location>
</feature>
<feature type="compositionally biased region" description="Polar residues" evidence="1">
    <location>
        <begin position="33"/>
        <end position="45"/>
    </location>
</feature>
<sequence length="525" mass="54511">MRNMAEPKSSKRRKMAHPVPRASRLTDPLTPSFPFSVSGLETQSGPHPKAQSPVGSIASNGRGQMSPPACVRDARPVPAGGGAPGPLPLEAGTHPDPDEPRDSKDSAEIPRNPAPTLYQSGVQEGLRIPEGRCGQNHRLSARSTSGSETDPNGPPAGGGDPGVGNPIALYFLCHVGSACTGCPLPPSKTLGPVEERPRPPRRGARPLHPTPRPRQASPRQPRPRPPPARPLGLTPGVKPEPCKIITGSDTDDGKSASYQIVGTIPSTEAVSTAEHSVLPGDGHQGATGTTVTASTLQVSPVQPTLQSIMDQKNMHKFTMGPSQILVSPAPSVKSPVKPNPRTEASQKQGTHNGTAVARSPDSATERGPAATPQSGIPSGPGPQSPRRMLCFQVSGRNGKTPKLNPIGQCASGPTFWWIKPPVSEGTGAVGTSGAHVRPPERLPSVCPQQPSEESSVLSRQVAEVLRNIQEQSPSPSPSKAPPPPRTPAQGRDPRESPHAAPPAGLRLPGGPAPAAAQPPTRPPAR</sequence>
<name>A0A9D3RNA9_ANGAN</name>
<feature type="region of interest" description="Disordered" evidence="1">
    <location>
        <begin position="183"/>
        <end position="241"/>
    </location>
</feature>
<feature type="compositionally biased region" description="Pro residues" evidence="1">
    <location>
        <begin position="474"/>
        <end position="486"/>
    </location>
</feature>
<evidence type="ECO:0000256" key="1">
    <source>
        <dbReference type="SAM" id="MobiDB-lite"/>
    </source>
</evidence>
<reference evidence="2" key="1">
    <citation type="submission" date="2021-01" db="EMBL/GenBank/DDBJ databases">
        <title>A chromosome-scale assembly of European eel, Anguilla anguilla.</title>
        <authorList>
            <person name="Henkel C."/>
            <person name="Jong-Raadsen S.A."/>
            <person name="Dufour S."/>
            <person name="Weltzien F.-A."/>
            <person name="Palstra A.P."/>
            <person name="Pelster B."/>
            <person name="Spaink H.P."/>
            <person name="Van Den Thillart G.E."/>
            <person name="Jansen H."/>
            <person name="Zahm M."/>
            <person name="Klopp C."/>
            <person name="Cedric C."/>
            <person name="Louis A."/>
            <person name="Berthelot C."/>
            <person name="Parey E."/>
            <person name="Roest Crollius H."/>
            <person name="Montfort J."/>
            <person name="Robinson-Rechavi M."/>
            <person name="Bucao C."/>
            <person name="Bouchez O."/>
            <person name="Gislard M."/>
            <person name="Lluch J."/>
            <person name="Milhes M."/>
            <person name="Lampietro C."/>
            <person name="Lopez Roques C."/>
            <person name="Donnadieu C."/>
            <person name="Braasch I."/>
            <person name="Desvignes T."/>
            <person name="Postlethwait J."/>
            <person name="Bobe J."/>
            <person name="Guiguen Y."/>
            <person name="Dirks R."/>
        </authorList>
    </citation>
    <scope>NUCLEOTIDE SEQUENCE</scope>
    <source>
        <strain evidence="2">Tag_6206</strain>
        <tissue evidence="2">Liver</tissue>
    </source>
</reference>
<comment type="caution">
    <text evidence="2">The sequence shown here is derived from an EMBL/GenBank/DDBJ whole genome shotgun (WGS) entry which is preliminary data.</text>
</comment>
<protein>
    <submittedName>
        <fullName evidence="2">Uncharacterized protein</fullName>
    </submittedName>
</protein>
<accession>A0A9D3RNA9</accession>
<dbReference type="EMBL" id="JAFIRN010000013">
    <property type="protein sequence ID" value="KAG5836803.1"/>
    <property type="molecule type" value="Genomic_DNA"/>
</dbReference>
<organism evidence="2 3">
    <name type="scientific">Anguilla anguilla</name>
    <name type="common">European freshwater eel</name>
    <name type="synonym">Muraena anguilla</name>
    <dbReference type="NCBI Taxonomy" id="7936"/>
    <lineage>
        <taxon>Eukaryota</taxon>
        <taxon>Metazoa</taxon>
        <taxon>Chordata</taxon>
        <taxon>Craniata</taxon>
        <taxon>Vertebrata</taxon>
        <taxon>Euteleostomi</taxon>
        <taxon>Actinopterygii</taxon>
        <taxon>Neopterygii</taxon>
        <taxon>Teleostei</taxon>
        <taxon>Anguilliformes</taxon>
        <taxon>Anguillidae</taxon>
        <taxon>Anguilla</taxon>
    </lineage>
</organism>
<feature type="region of interest" description="Disordered" evidence="1">
    <location>
        <begin position="1"/>
        <end position="167"/>
    </location>
</feature>
<feature type="compositionally biased region" description="Polar residues" evidence="1">
    <location>
        <begin position="446"/>
        <end position="458"/>
    </location>
</feature>
<keyword evidence="3" id="KW-1185">Reference proteome</keyword>
<feature type="compositionally biased region" description="Low complexity" evidence="1">
    <location>
        <begin position="501"/>
        <end position="518"/>
    </location>
</feature>